<accession>A0ACC2TQ46</accession>
<keyword evidence="2" id="KW-1185">Reference proteome</keyword>
<name>A0ACC2TQ46_9FUNG</name>
<comment type="caution">
    <text evidence="1">The sequence shown here is derived from an EMBL/GenBank/DDBJ whole genome shotgun (WGS) entry which is preliminary data.</text>
</comment>
<dbReference type="Proteomes" id="UP001165960">
    <property type="component" value="Unassembled WGS sequence"/>
</dbReference>
<dbReference type="EMBL" id="QTSX02002241">
    <property type="protein sequence ID" value="KAJ9076855.1"/>
    <property type="molecule type" value="Genomic_DNA"/>
</dbReference>
<evidence type="ECO:0000313" key="2">
    <source>
        <dbReference type="Proteomes" id="UP001165960"/>
    </source>
</evidence>
<reference evidence="1" key="1">
    <citation type="submission" date="2022-04" db="EMBL/GenBank/DDBJ databases">
        <title>Genome of the entomopathogenic fungus Entomophthora muscae.</title>
        <authorList>
            <person name="Elya C."/>
            <person name="Lovett B.R."/>
            <person name="Lee E."/>
            <person name="Macias A.M."/>
            <person name="Hajek A.E."/>
            <person name="De Bivort B.L."/>
            <person name="Kasson M.T."/>
            <person name="De Fine Licht H.H."/>
            <person name="Stajich J.E."/>
        </authorList>
    </citation>
    <scope>NUCLEOTIDE SEQUENCE</scope>
    <source>
        <strain evidence="1">Berkeley</strain>
    </source>
</reference>
<protein>
    <submittedName>
        <fullName evidence="1">Uncharacterized protein</fullName>
    </submittedName>
</protein>
<sequence>MKFISPFICTALVSAFPRLPQVTSIEELCNINARVFYVVPYSQSGNPNGVSLQTESDVKTCKMLGAKIFGSVHFYRQTYNSKKLQFKDVNKLVDNIHTLYEHEDSKFYDGFEFIIDKLNETLVERLLKERRCGQMFSLRVFLDRWDRLESVIHKYADNIDHIVLDIFSERDVTVLKEVIQRNPTITFSVMFVVEGLGAESVAKDVATSLSRKVGHTVNVLSPASTPLAYTAGI</sequence>
<gene>
    <name evidence="1" type="ORF">DSO57_1022298</name>
</gene>
<organism evidence="1 2">
    <name type="scientific">Entomophthora muscae</name>
    <dbReference type="NCBI Taxonomy" id="34485"/>
    <lineage>
        <taxon>Eukaryota</taxon>
        <taxon>Fungi</taxon>
        <taxon>Fungi incertae sedis</taxon>
        <taxon>Zoopagomycota</taxon>
        <taxon>Entomophthoromycotina</taxon>
        <taxon>Entomophthoromycetes</taxon>
        <taxon>Entomophthorales</taxon>
        <taxon>Entomophthoraceae</taxon>
        <taxon>Entomophthora</taxon>
    </lineage>
</organism>
<proteinExistence type="predicted"/>
<evidence type="ECO:0000313" key="1">
    <source>
        <dbReference type="EMBL" id="KAJ9076855.1"/>
    </source>
</evidence>